<dbReference type="InterPro" id="IPR012338">
    <property type="entry name" value="Beta-lactam/transpept-like"/>
</dbReference>
<dbReference type="EMBL" id="DS022243">
    <property type="protein sequence ID" value="EWG38329.1"/>
    <property type="molecule type" value="Genomic_DNA"/>
</dbReference>
<dbReference type="AlphaFoldDB" id="W7LS37"/>
<dbReference type="SUPFAM" id="SSF56601">
    <property type="entry name" value="beta-lactamase/transpeptidase-like"/>
    <property type="match status" value="1"/>
</dbReference>
<gene>
    <name evidence="1" type="ORF">FVEG_01581</name>
</gene>
<dbReference type="KEGG" id="fvr:FVEG_01581"/>
<dbReference type="RefSeq" id="XP_018744520.1">
    <property type="nucleotide sequence ID" value="XM_018888582.1"/>
</dbReference>
<keyword evidence="2" id="KW-1185">Reference proteome</keyword>
<sequence length="178" mass="19044">MGDGGYGAASGGACSSVKDLVKLYSSFIKSINSQFSGSAIPNDVSPSSLVLFHPGSLPGSLIFVALLPETETVILILTNSLALNDTADWIGQMIIEEIVNVPSELKPGFVGMAEATVAENLKWYPLVVDELVRRGRRVGRDQGATFWKVKFEASESASINKLIWAPGSELPPIIYTKS</sequence>
<evidence type="ECO:0000313" key="1">
    <source>
        <dbReference type="EMBL" id="EWG38329.1"/>
    </source>
</evidence>
<dbReference type="HOGENOM" id="CLU_1510735_0_0_1"/>
<protein>
    <recommendedName>
        <fullName evidence="3">Beta-lactamase-related domain-containing protein</fullName>
    </recommendedName>
</protein>
<dbReference type="eggNOG" id="ENOG502QQBX">
    <property type="taxonomic scope" value="Eukaryota"/>
</dbReference>
<evidence type="ECO:0008006" key="3">
    <source>
        <dbReference type="Google" id="ProtNLM"/>
    </source>
</evidence>
<dbReference type="EMBL" id="CM000583">
    <property type="protein sequence ID" value="EWG38329.1"/>
    <property type="molecule type" value="Genomic_DNA"/>
</dbReference>
<dbReference type="Proteomes" id="UP000009096">
    <property type="component" value="Chromosome 6"/>
</dbReference>
<proteinExistence type="predicted"/>
<dbReference type="GeneID" id="30059859"/>
<reference evidence="1 2" key="1">
    <citation type="journal article" date="2010" name="Nature">
        <title>Comparative genomics reveals mobile pathogenicity chromosomes in Fusarium.</title>
        <authorList>
            <person name="Ma L.J."/>
            <person name="van der Does H.C."/>
            <person name="Borkovich K.A."/>
            <person name="Coleman J.J."/>
            <person name="Daboussi M.J."/>
            <person name="Di Pietro A."/>
            <person name="Dufresne M."/>
            <person name="Freitag M."/>
            <person name="Grabherr M."/>
            <person name="Henrissat B."/>
            <person name="Houterman P.M."/>
            <person name="Kang S."/>
            <person name="Shim W.B."/>
            <person name="Woloshuk C."/>
            <person name="Xie X."/>
            <person name="Xu J.R."/>
            <person name="Antoniw J."/>
            <person name="Baker S.E."/>
            <person name="Bluhm B.H."/>
            <person name="Breakspear A."/>
            <person name="Brown D.W."/>
            <person name="Butchko R.A."/>
            <person name="Chapman S."/>
            <person name="Coulson R."/>
            <person name="Coutinho P.M."/>
            <person name="Danchin E.G."/>
            <person name="Diener A."/>
            <person name="Gale L.R."/>
            <person name="Gardiner D.M."/>
            <person name="Goff S."/>
            <person name="Hammond-Kosack K.E."/>
            <person name="Hilburn K."/>
            <person name="Hua-Van A."/>
            <person name="Jonkers W."/>
            <person name="Kazan K."/>
            <person name="Kodira C.D."/>
            <person name="Koehrsen M."/>
            <person name="Kumar L."/>
            <person name="Lee Y.H."/>
            <person name="Li L."/>
            <person name="Manners J.M."/>
            <person name="Miranda-Saavedra D."/>
            <person name="Mukherjee M."/>
            <person name="Park G."/>
            <person name="Park J."/>
            <person name="Park S.Y."/>
            <person name="Proctor R.H."/>
            <person name="Regev A."/>
            <person name="Ruiz-Roldan M.C."/>
            <person name="Sain D."/>
            <person name="Sakthikumar S."/>
            <person name="Sykes S."/>
            <person name="Schwartz D.C."/>
            <person name="Turgeon B.G."/>
            <person name="Wapinski I."/>
            <person name="Yoder O."/>
            <person name="Young S."/>
            <person name="Zeng Q."/>
            <person name="Zhou S."/>
            <person name="Galagan J."/>
            <person name="Cuomo C.A."/>
            <person name="Kistler H.C."/>
            <person name="Rep M."/>
        </authorList>
    </citation>
    <scope>NUCLEOTIDE SEQUENCE [LARGE SCALE GENOMIC DNA]</scope>
    <source>
        <strain evidence="2">M3125 / FGSC 7600</strain>
    </source>
</reference>
<dbReference type="VEuPathDB" id="FungiDB:FVEG_01581"/>
<accession>W7LS37</accession>
<organism evidence="1 2">
    <name type="scientific">Gibberella moniliformis (strain M3125 / FGSC 7600)</name>
    <name type="common">Maize ear and stalk rot fungus</name>
    <name type="synonym">Fusarium verticillioides</name>
    <dbReference type="NCBI Taxonomy" id="334819"/>
    <lineage>
        <taxon>Eukaryota</taxon>
        <taxon>Fungi</taxon>
        <taxon>Dikarya</taxon>
        <taxon>Ascomycota</taxon>
        <taxon>Pezizomycotina</taxon>
        <taxon>Sordariomycetes</taxon>
        <taxon>Hypocreomycetidae</taxon>
        <taxon>Hypocreales</taxon>
        <taxon>Nectriaceae</taxon>
        <taxon>Fusarium</taxon>
        <taxon>Fusarium fujikuroi species complex</taxon>
    </lineage>
</organism>
<evidence type="ECO:0000313" key="2">
    <source>
        <dbReference type="Proteomes" id="UP000009096"/>
    </source>
</evidence>
<name>W7LS37_GIBM7</name>